<dbReference type="PANTHER" id="PTHR45884:SF1">
    <property type="entry name" value="N-ACETYLTRANSFERASE ESCO1"/>
    <property type="match status" value="1"/>
</dbReference>
<feature type="compositionally biased region" description="Basic and acidic residues" evidence="12">
    <location>
        <begin position="262"/>
        <end position="301"/>
    </location>
</feature>
<evidence type="ECO:0008006" key="17">
    <source>
        <dbReference type="Google" id="ProtNLM"/>
    </source>
</evidence>
<proteinExistence type="inferred from homology"/>
<feature type="compositionally biased region" description="Basic and acidic residues" evidence="12">
    <location>
        <begin position="714"/>
        <end position="723"/>
    </location>
</feature>
<comment type="catalytic activity">
    <reaction evidence="10">
        <text>L-lysyl-[protein] + acetyl-CoA = N(6)-acetyl-L-lysyl-[protein] + CoA + H(+)</text>
        <dbReference type="Rhea" id="RHEA:45948"/>
        <dbReference type="Rhea" id="RHEA-COMP:9752"/>
        <dbReference type="Rhea" id="RHEA-COMP:10731"/>
        <dbReference type="ChEBI" id="CHEBI:15378"/>
        <dbReference type="ChEBI" id="CHEBI:29969"/>
        <dbReference type="ChEBI" id="CHEBI:57287"/>
        <dbReference type="ChEBI" id="CHEBI:57288"/>
        <dbReference type="ChEBI" id="CHEBI:61930"/>
    </reaction>
</comment>
<reference evidence="15 16" key="1">
    <citation type="submission" date="2024-09" db="EMBL/GenBank/DDBJ databases">
        <title>A chromosome-level genome assembly of Gray's grenadier anchovy, Coilia grayii.</title>
        <authorList>
            <person name="Fu Z."/>
        </authorList>
    </citation>
    <scope>NUCLEOTIDE SEQUENCE [LARGE SCALE GENOMIC DNA]</scope>
    <source>
        <strain evidence="15">G4</strain>
        <tissue evidence="15">Muscle</tissue>
    </source>
</reference>
<feature type="compositionally biased region" description="Basic and acidic residues" evidence="12">
    <location>
        <begin position="328"/>
        <end position="340"/>
    </location>
</feature>
<feature type="compositionally biased region" description="Polar residues" evidence="12">
    <location>
        <begin position="55"/>
        <end position="69"/>
    </location>
</feature>
<comment type="caution">
    <text evidence="15">The sequence shown here is derived from an EMBL/GenBank/DDBJ whole genome shotgun (WGS) entry which is preliminary data.</text>
</comment>
<evidence type="ECO:0000256" key="5">
    <source>
        <dbReference type="ARBA" id="ARBA00022771"/>
    </source>
</evidence>
<keyword evidence="8" id="KW-0131">Cell cycle</keyword>
<evidence type="ECO:0000256" key="10">
    <source>
        <dbReference type="ARBA" id="ARBA00047902"/>
    </source>
</evidence>
<feature type="compositionally biased region" description="Pro residues" evidence="12">
    <location>
        <begin position="761"/>
        <end position="773"/>
    </location>
</feature>
<evidence type="ECO:0000256" key="9">
    <source>
        <dbReference type="ARBA" id="ARBA00023315"/>
    </source>
</evidence>
<feature type="compositionally biased region" description="Basic residues" evidence="12">
    <location>
        <begin position="70"/>
        <end position="87"/>
    </location>
</feature>
<dbReference type="GO" id="GO:0005634">
    <property type="term" value="C:nucleus"/>
    <property type="evidence" value="ECO:0007669"/>
    <property type="project" value="UniProtKB-SubCell"/>
</dbReference>
<feature type="region of interest" description="Disordered" evidence="12">
    <location>
        <begin position="624"/>
        <end position="690"/>
    </location>
</feature>
<feature type="region of interest" description="Disordered" evidence="12">
    <location>
        <begin position="451"/>
        <end position="471"/>
    </location>
</feature>
<keyword evidence="9" id="KW-0012">Acyltransferase</keyword>
<dbReference type="GO" id="GO:0008270">
    <property type="term" value="F:zinc ion binding"/>
    <property type="evidence" value="ECO:0007669"/>
    <property type="project" value="UniProtKB-KW"/>
</dbReference>
<evidence type="ECO:0000256" key="1">
    <source>
        <dbReference type="ARBA" id="ARBA00004123"/>
    </source>
</evidence>
<feature type="compositionally biased region" description="Basic and acidic residues" evidence="12">
    <location>
        <begin position="125"/>
        <end position="135"/>
    </location>
</feature>
<comment type="subcellular location">
    <subcellularLocation>
        <location evidence="1">Nucleus</location>
    </subcellularLocation>
</comment>
<keyword evidence="6" id="KW-0862">Zinc</keyword>
<feature type="compositionally biased region" description="Polar residues" evidence="12">
    <location>
        <begin position="430"/>
        <end position="439"/>
    </location>
</feature>
<feature type="compositionally biased region" description="Basic and acidic residues" evidence="12">
    <location>
        <begin position="203"/>
        <end position="232"/>
    </location>
</feature>
<feature type="compositionally biased region" description="Basic and acidic residues" evidence="12">
    <location>
        <begin position="641"/>
        <end position="652"/>
    </location>
</feature>
<comment type="similarity">
    <text evidence="2">Belongs to the acetyltransferase family. ECO subfamily.</text>
</comment>
<dbReference type="GO" id="GO:0016746">
    <property type="term" value="F:acyltransferase activity"/>
    <property type="evidence" value="ECO:0007669"/>
    <property type="project" value="UniProtKB-KW"/>
</dbReference>
<feature type="region of interest" description="Disordered" evidence="12">
    <location>
        <begin position="376"/>
        <end position="439"/>
    </location>
</feature>
<evidence type="ECO:0000259" key="13">
    <source>
        <dbReference type="Pfam" id="PF13878"/>
    </source>
</evidence>
<evidence type="ECO:0000313" key="15">
    <source>
        <dbReference type="EMBL" id="KAL2085648.1"/>
    </source>
</evidence>
<feature type="compositionally biased region" description="Basic and acidic residues" evidence="12">
    <location>
        <begin position="388"/>
        <end position="400"/>
    </location>
</feature>
<feature type="region of interest" description="Disordered" evidence="12">
    <location>
        <begin position="201"/>
        <end position="361"/>
    </location>
</feature>
<keyword evidence="16" id="KW-1185">Reference proteome</keyword>
<feature type="region of interest" description="Disordered" evidence="12">
    <location>
        <begin position="1"/>
        <end position="156"/>
    </location>
</feature>
<gene>
    <name evidence="15" type="ORF">ACEWY4_018968</name>
</gene>
<evidence type="ECO:0000256" key="3">
    <source>
        <dbReference type="ARBA" id="ARBA00022679"/>
    </source>
</evidence>
<keyword evidence="4" id="KW-0479">Metal-binding</keyword>
<feature type="compositionally biased region" description="Polar residues" evidence="12">
    <location>
        <begin position="924"/>
        <end position="947"/>
    </location>
</feature>
<feature type="coiled-coil region" evidence="11">
    <location>
        <begin position="585"/>
        <end position="612"/>
    </location>
</feature>
<name>A0ABD1JEQ6_9TELE</name>
<feature type="compositionally biased region" description="Basic and acidic residues" evidence="12">
    <location>
        <begin position="810"/>
        <end position="826"/>
    </location>
</feature>
<evidence type="ECO:0000256" key="7">
    <source>
        <dbReference type="ARBA" id="ARBA00023242"/>
    </source>
</evidence>
<dbReference type="Proteomes" id="UP001591681">
    <property type="component" value="Unassembled WGS sequence"/>
</dbReference>
<feature type="region of interest" description="Disordered" evidence="12">
    <location>
        <begin position="522"/>
        <end position="556"/>
    </location>
</feature>
<keyword evidence="3" id="KW-0808">Transferase</keyword>
<dbReference type="Pfam" id="PF13880">
    <property type="entry name" value="Acetyltransf_13"/>
    <property type="match status" value="1"/>
</dbReference>
<evidence type="ECO:0000256" key="8">
    <source>
        <dbReference type="ARBA" id="ARBA00023306"/>
    </source>
</evidence>
<feature type="compositionally biased region" description="Low complexity" evidence="12">
    <location>
        <begin position="774"/>
        <end position="802"/>
    </location>
</feature>
<dbReference type="InterPro" id="IPR028009">
    <property type="entry name" value="ESCO_Acetyltransf_dom"/>
</dbReference>
<feature type="compositionally biased region" description="Polar residues" evidence="12">
    <location>
        <begin position="22"/>
        <end position="32"/>
    </location>
</feature>
<protein>
    <recommendedName>
        <fullName evidence="17">Titin-like</fullName>
    </recommendedName>
</protein>
<evidence type="ECO:0000256" key="4">
    <source>
        <dbReference type="ARBA" id="ARBA00022723"/>
    </source>
</evidence>
<dbReference type="AlphaFoldDB" id="A0ABD1JEQ6"/>
<dbReference type="InterPro" id="IPR028005">
    <property type="entry name" value="AcTrfase_ESCO_Znf_dom"/>
</dbReference>
<evidence type="ECO:0000256" key="2">
    <source>
        <dbReference type="ARBA" id="ARBA00005816"/>
    </source>
</evidence>
<evidence type="ECO:0000313" key="16">
    <source>
        <dbReference type="Proteomes" id="UP001591681"/>
    </source>
</evidence>
<feature type="domain" description="N-acetyltransferase ESCO acetyl-transferase" evidence="14">
    <location>
        <begin position="1121"/>
        <end position="1189"/>
    </location>
</feature>
<accession>A0ABD1JEQ6</accession>
<dbReference type="Pfam" id="PF13878">
    <property type="entry name" value="zf-C2H2_3"/>
    <property type="match status" value="1"/>
</dbReference>
<feature type="compositionally biased region" description="Acidic residues" evidence="12">
    <location>
        <begin position="864"/>
        <end position="873"/>
    </location>
</feature>
<evidence type="ECO:0000259" key="14">
    <source>
        <dbReference type="Pfam" id="PF13880"/>
    </source>
</evidence>
<feature type="compositionally biased region" description="Basic and acidic residues" evidence="12">
    <location>
        <begin position="948"/>
        <end position="958"/>
    </location>
</feature>
<keyword evidence="11" id="KW-0175">Coiled coil</keyword>
<feature type="region of interest" description="Disordered" evidence="12">
    <location>
        <begin position="714"/>
        <end position="903"/>
    </location>
</feature>
<feature type="compositionally biased region" description="Low complexity" evidence="12">
    <location>
        <begin position="747"/>
        <end position="760"/>
    </location>
</feature>
<feature type="domain" description="N-acetyltransferase ESCO zinc-finger" evidence="13">
    <location>
        <begin position="967"/>
        <end position="1002"/>
    </location>
</feature>
<dbReference type="PANTHER" id="PTHR45884">
    <property type="entry name" value="N-ACETYLTRANSFERASE ECO"/>
    <property type="match status" value="1"/>
</dbReference>
<keyword evidence="7" id="KW-0539">Nucleus</keyword>
<sequence>MPAYKRRVQSVEGQTKKRKLEQQSGTELSNVLETPRRSQRAAACQKKRMEDQRSTKSLTGEDNSSSPRQTAKRRGPAKGVKRRRQTKHTTEQGAKSKPANSKDPETSVQNREAIPRKRTRRKSLKEKDGEGEVVKRRPVGRPPSNGIGGYKKKYKPKETDISVRLESTGLQLILDLIQIDHNYGKSSKLTAWKPQPVKTIVSSHERQESGVIERPKEEAILEHKSVEPKQDDTVAITEAPQQTTQEHIEIKQPDSCDENVEQLEKLSDTKEEHLTAVSDKVDVPHPPEDQIEKEPDGDKELLTAAGDKVEIPQSEEVSHSQEVSAPEEVPHSKELPHPEEEQAGEPADIKEETLTAAGDKVEVLQQENAVMADQITELQKDIPVSTSEVKEQSEDHEHEVPPVATLESDGVLKEPLSTPDQLEPVPEESSMCTEPPSSTDLTALSICSVADSPVGKDNKSPSPDLECPPDAQVMLDSEDMEIEIENCVVEVVSENLLSSTDNQLDALDKVALGLLSSSVASEEVRASSEDSVSGKSLVGSSPGQPKKQAMNPQARTKARLAAQAEAKAAASKRAAHKQLNLLALCEEIADDIASDEALIKEKEKERERLKEKDTFQTVAALPSPAAAPVDGDVKTVTPATQKDEPEIKDAEAVKSPPVLKELPQTTAEPEQKAPEPVPQPEAETPKRRFFLSQVTVPLKIHEKKKLSRYQRLRQVELQRDKLTWTRVKKLKSDQASQNQTLREEPGVSASTPVSPVTAVSPPTPTPPPPPPTAHTPSPATVAAAASVATVSTPTASVNVSSPDQTPKRPVVKDGTPKTPSKPEPKRVLPPVPPSRPNGVTVPKTRPPVEYKPYTPRPKYSADDFVLDGLDDEMPPSAAPSNGKHEGNVGQTSTQPKGPPVNVAAKQPCVKLPAAPVVKELKSPAETNQMKSPATETVQDNCGPQSDTKLQEDPSKEATKGGQPTTTDSGQKSFGAVVCSVCGMLYTASSPEDESQHLLFHNQFISAVRYVGWKKERILGEYPDGKIILVLPDDPKYALKKVEEIREMVDNDLGFQQVETKCPSQTKTFLFISNDKKVAGCLIAEHIQEGYRVIEEAVPEGSEGEKVMFERQRAWCCSTNPEPALCGISRIWVFSLMRRKGIASRMIECLRNNFIYGSHLSKEEIAFSDPTPDGKLFATHYCGTSQFLVYNFVSRNQST</sequence>
<evidence type="ECO:0000256" key="6">
    <source>
        <dbReference type="ARBA" id="ARBA00022833"/>
    </source>
</evidence>
<evidence type="ECO:0000256" key="11">
    <source>
        <dbReference type="SAM" id="Coils"/>
    </source>
</evidence>
<feature type="region of interest" description="Disordered" evidence="12">
    <location>
        <begin position="920"/>
        <end position="969"/>
    </location>
</feature>
<keyword evidence="5" id="KW-0863">Zinc-finger</keyword>
<organism evidence="15 16">
    <name type="scientific">Coilia grayii</name>
    <name type="common">Gray's grenadier anchovy</name>
    <dbReference type="NCBI Taxonomy" id="363190"/>
    <lineage>
        <taxon>Eukaryota</taxon>
        <taxon>Metazoa</taxon>
        <taxon>Chordata</taxon>
        <taxon>Craniata</taxon>
        <taxon>Vertebrata</taxon>
        <taxon>Euteleostomi</taxon>
        <taxon>Actinopterygii</taxon>
        <taxon>Neopterygii</taxon>
        <taxon>Teleostei</taxon>
        <taxon>Clupei</taxon>
        <taxon>Clupeiformes</taxon>
        <taxon>Clupeoidei</taxon>
        <taxon>Engraulidae</taxon>
        <taxon>Coilinae</taxon>
        <taxon>Coilia</taxon>
    </lineage>
</organism>
<dbReference type="EMBL" id="JBHFQA010000016">
    <property type="protein sequence ID" value="KAL2085648.1"/>
    <property type="molecule type" value="Genomic_DNA"/>
</dbReference>
<evidence type="ECO:0000256" key="12">
    <source>
        <dbReference type="SAM" id="MobiDB-lite"/>
    </source>
</evidence>